<dbReference type="EMBL" id="CAUYUJ010018493">
    <property type="protein sequence ID" value="CAK0884009.1"/>
    <property type="molecule type" value="Genomic_DNA"/>
</dbReference>
<feature type="compositionally biased region" description="Low complexity" evidence="1">
    <location>
        <begin position="119"/>
        <end position="134"/>
    </location>
</feature>
<evidence type="ECO:0000313" key="2">
    <source>
        <dbReference type="EMBL" id="CAK0884009.1"/>
    </source>
</evidence>
<feature type="compositionally biased region" description="Low complexity" evidence="1">
    <location>
        <begin position="172"/>
        <end position="196"/>
    </location>
</feature>
<feature type="region of interest" description="Disordered" evidence="1">
    <location>
        <begin position="116"/>
        <end position="210"/>
    </location>
</feature>
<comment type="caution">
    <text evidence="2">The sequence shown here is derived from an EMBL/GenBank/DDBJ whole genome shotgun (WGS) entry which is preliminary data.</text>
</comment>
<evidence type="ECO:0008006" key="4">
    <source>
        <dbReference type="Google" id="ProtNLM"/>
    </source>
</evidence>
<protein>
    <recommendedName>
        <fullName evidence="4">MYND-type domain-containing protein</fullName>
    </recommendedName>
</protein>
<accession>A0ABN9WCH5</accession>
<reference evidence="2" key="1">
    <citation type="submission" date="2023-10" db="EMBL/GenBank/DDBJ databases">
        <authorList>
            <person name="Chen Y."/>
            <person name="Shah S."/>
            <person name="Dougan E. K."/>
            <person name="Thang M."/>
            <person name="Chan C."/>
        </authorList>
    </citation>
    <scope>NUCLEOTIDE SEQUENCE [LARGE SCALE GENOMIC DNA]</scope>
</reference>
<proteinExistence type="predicted"/>
<dbReference type="Proteomes" id="UP001189429">
    <property type="component" value="Unassembled WGS sequence"/>
</dbReference>
<evidence type="ECO:0000313" key="3">
    <source>
        <dbReference type="Proteomes" id="UP001189429"/>
    </source>
</evidence>
<feature type="compositionally biased region" description="Acidic residues" evidence="1">
    <location>
        <begin position="135"/>
        <end position="147"/>
    </location>
</feature>
<evidence type="ECO:0000256" key="1">
    <source>
        <dbReference type="SAM" id="MobiDB-lite"/>
    </source>
</evidence>
<keyword evidence="3" id="KW-1185">Reference proteome</keyword>
<gene>
    <name evidence="2" type="ORF">PCOR1329_LOCUS66069</name>
</gene>
<sequence>MLMLDEPRASAHCAHCAAPLLAASAARCAAGCPAAYCGEGCRQEAHWAYHEVLCPAANAEWAAFEDHARECSNEYYVLAARAFASLRHAEAAARSGPGAPWAAYAARPWWETMRRPSYGSSSGSSSAAASSPAADGEEEAASDEASDEASGCLSSAASQVREAREREGAGLLGKAALPGAASRPRGRLGKSLSGGRRPSEPSGEARSSCPFLSPLARRRPFSKKNMRHAVWALKKEPISVFLDSLTVCLMFSGGLPWEVEVWLVGKRGIVPHSGFLKVNAPATVN</sequence>
<organism evidence="2 3">
    <name type="scientific">Prorocentrum cordatum</name>
    <dbReference type="NCBI Taxonomy" id="2364126"/>
    <lineage>
        <taxon>Eukaryota</taxon>
        <taxon>Sar</taxon>
        <taxon>Alveolata</taxon>
        <taxon>Dinophyceae</taxon>
        <taxon>Prorocentrales</taxon>
        <taxon>Prorocentraceae</taxon>
        <taxon>Prorocentrum</taxon>
    </lineage>
</organism>
<name>A0ABN9WCH5_9DINO</name>